<proteinExistence type="predicted"/>
<reference evidence="14" key="1">
    <citation type="journal article" date="2020" name="Plant J.">
        <title>Transposons played a major role in the diversification between the closely related almond and peach genomes: results from the almond genome sequence.</title>
        <authorList>
            <person name="Alioto T."/>
            <person name="Alexiou K.G."/>
            <person name="Bardil A."/>
            <person name="Barteri F."/>
            <person name="Castanera R."/>
            <person name="Cruz F."/>
            <person name="Dhingra A."/>
            <person name="Duval H."/>
            <person name="Fernandez I Marti A."/>
            <person name="Frias L."/>
            <person name="Galan B."/>
            <person name="Garcia J.L."/>
            <person name="Howad W."/>
            <person name="Gomez-Garrido J."/>
            <person name="Gut M."/>
            <person name="Julca I."/>
            <person name="Morata J."/>
            <person name="Puigdomenech P."/>
            <person name="Ribeca P."/>
            <person name="Rubio Cabetas M.J."/>
            <person name="Vlasova A."/>
            <person name="Wirthensohn M."/>
            <person name="Garcia-Mas J."/>
            <person name="Gabaldon T."/>
            <person name="Casacuberta J.M."/>
            <person name="Arus P."/>
        </authorList>
    </citation>
    <scope>NUCLEOTIDE SEQUENCE [LARGE SCALE GENOMIC DNA]</scope>
    <source>
        <strain evidence="14">cv. Texas</strain>
    </source>
</reference>
<evidence type="ECO:0000256" key="5">
    <source>
        <dbReference type="ARBA" id="ARBA00022737"/>
    </source>
</evidence>
<keyword evidence="5" id="KW-0677">Repeat</keyword>
<dbReference type="InterPro" id="IPR032675">
    <property type="entry name" value="LRR_dom_sf"/>
</dbReference>
<feature type="chain" id="PRO_5022936645" evidence="12">
    <location>
        <begin position="27"/>
        <end position="486"/>
    </location>
</feature>
<feature type="compositionally biased region" description="Acidic residues" evidence="10">
    <location>
        <begin position="430"/>
        <end position="446"/>
    </location>
</feature>
<feature type="region of interest" description="Disordered" evidence="10">
    <location>
        <begin position="24"/>
        <end position="106"/>
    </location>
</feature>
<dbReference type="Gene3D" id="3.80.10.10">
    <property type="entry name" value="Ribonuclease Inhibitor"/>
    <property type="match status" value="1"/>
</dbReference>
<evidence type="ECO:0000256" key="10">
    <source>
        <dbReference type="SAM" id="MobiDB-lite"/>
    </source>
</evidence>
<keyword evidence="7 11" id="KW-0472">Membrane</keyword>
<evidence type="ECO:0000256" key="6">
    <source>
        <dbReference type="ARBA" id="ARBA00022989"/>
    </source>
</evidence>
<keyword evidence="8 13" id="KW-0675">Receptor</keyword>
<dbReference type="FunCoup" id="A0A5E4G6D3">
    <property type="interactions" value="324"/>
</dbReference>
<evidence type="ECO:0000256" key="7">
    <source>
        <dbReference type="ARBA" id="ARBA00023136"/>
    </source>
</evidence>
<evidence type="ECO:0000256" key="3">
    <source>
        <dbReference type="ARBA" id="ARBA00022692"/>
    </source>
</evidence>
<dbReference type="PANTHER" id="PTHR48064:SF1">
    <property type="entry name" value="RECEPTOR-LIKE PROTEIN 51-RELATED"/>
    <property type="match status" value="1"/>
</dbReference>
<evidence type="ECO:0000313" key="13">
    <source>
        <dbReference type="EMBL" id="VVA35286.1"/>
    </source>
</evidence>
<keyword evidence="4 12" id="KW-0732">Signal</keyword>
<dbReference type="AlphaFoldDB" id="A0A5E4G6D3"/>
<evidence type="ECO:0000256" key="8">
    <source>
        <dbReference type="ARBA" id="ARBA00023170"/>
    </source>
</evidence>
<evidence type="ECO:0000256" key="4">
    <source>
        <dbReference type="ARBA" id="ARBA00022729"/>
    </source>
</evidence>
<comment type="subcellular location">
    <subcellularLocation>
        <location evidence="1">Membrane</location>
        <topology evidence="1">Single-pass membrane protein</topology>
    </subcellularLocation>
</comment>
<dbReference type="Proteomes" id="UP000327085">
    <property type="component" value="Chromosome 4"/>
</dbReference>
<organism evidence="13 14">
    <name type="scientific">Prunus dulcis</name>
    <name type="common">Almond</name>
    <name type="synonym">Amygdalus dulcis</name>
    <dbReference type="NCBI Taxonomy" id="3755"/>
    <lineage>
        <taxon>Eukaryota</taxon>
        <taxon>Viridiplantae</taxon>
        <taxon>Streptophyta</taxon>
        <taxon>Embryophyta</taxon>
        <taxon>Tracheophyta</taxon>
        <taxon>Spermatophyta</taxon>
        <taxon>Magnoliopsida</taxon>
        <taxon>eudicotyledons</taxon>
        <taxon>Gunneridae</taxon>
        <taxon>Pentapetalae</taxon>
        <taxon>rosids</taxon>
        <taxon>fabids</taxon>
        <taxon>Rosales</taxon>
        <taxon>Rosaceae</taxon>
        <taxon>Amygdaloideae</taxon>
        <taxon>Amygdaleae</taxon>
        <taxon>Prunus</taxon>
    </lineage>
</organism>
<feature type="transmembrane region" description="Helical" evidence="11">
    <location>
        <begin position="460"/>
        <end position="481"/>
    </location>
</feature>
<sequence>MEPPLLPTLLLLLLLLLLSTTTFSASAPPLRPTPSPASSPTPPKSTTPKAPSPTSSPTPKTPSPTSSPTPPKSTTPKTPSPISSPTPPNSSTPKTPSSPSSSSLDPKQLRALQSLNIPTSKDPCTQPSLLLPNTTLCDSSKPFRHILSLRLANCSDDVALSFTALKSLSTLQSLQFFNCPIAPIRFPADLVASLHSFTCINSLRRLTGVWLARLQNLTDLTVSNVEVNASGPFVILGNMKKLRSVTISHANLTGSVPRHWNLNLTHIDFSGNKLQGKIPSSITLLENLESLNLSSNSLNGEIPTSFGDLISLKNVSLASNSLSGAIPESMSAIPGLVHVDLSSNQLNGTIPNFLSDMKSLKHLNLANNDFHGVVPFNVSFINKLAVFKISRNSNLCYNHSVLSSKLKLGISPCDKHGLPMSPPPAKGDSSAEDSSDSDYDDSDGDDSDQKKDRHHGPSKVVLGVAIGLSSIVFLIIFLVLLSKWCG</sequence>
<dbReference type="FunFam" id="3.80.10.10:FF:000413">
    <property type="entry name" value="Inactive leucine-rich repeat receptor-like protein kinase"/>
    <property type="match status" value="1"/>
</dbReference>
<keyword evidence="6 11" id="KW-1133">Transmembrane helix</keyword>
<dbReference type="OMA" id="EKNNFHG"/>
<dbReference type="PANTHER" id="PTHR48064">
    <property type="entry name" value="OS01G0750400 PROTEIN"/>
    <property type="match status" value="1"/>
</dbReference>
<dbReference type="InterPro" id="IPR001611">
    <property type="entry name" value="Leu-rich_rpt"/>
</dbReference>
<accession>A0A5E4G6D3</accession>
<gene>
    <name evidence="13" type="ORF">ALMOND_2B018087</name>
</gene>
<feature type="compositionally biased region" description="Pro residues" evidence="10">
    <location>
        <begin position="29"/>
        <end position="90"/>
    </location>
</feature>
<dbReference type="InterPro" id="IPR053038">
    <property type="entry name" value="RLP_Defense"/>
</dbReference>
<dbReference type="Pfam" id="PF13855">
    <property type="entry name" value="LRR_8"/>
    <property type="match status" value="1"/>
</dbReference>
<dbReference type="Gramene" id="VVA35286">
    <property type="protein sequence ID" value="VVA35286"/>
    <property type="gene ID" value="Prudul26B018087"/>
</dbReference>
<protein>
    <submittedName>
        <fullName evidence="13">PREDICTED: receptor</fullName>
    </submittedName>
</protein>
<evidence type="ECO:0000256" key="2">
    <source>
        <dbReference type="ARBA" id="ARBA00022614"/>
    </source>
</evidence>
<dbReference type="EMBL" id="CABIKO010000379">
    <property type="protein sequence ID" value="VVA35286.1"/>
    <property type="molecule type" value="Genomic_DNA"/>
</dbReference>
<evidence type="ECO:0000256" key="12">
    <source>
        <dbReference type="SAM" id="SignalP"/>
    </source>
</evidence>
<feature type="region of interest" description="Disordered" evidence="10">
    <location>
        <begin position="417"/>
        <end position="455"/>
    </location>
</feature>
<keyword evidence="9" id="KW-0325">Glycoprotein</keyword>
<dbReference type="Pfam" id="PF00560">
    <property type="entry name" value="LRR_1"/>
    <property type="match status" value="2"/>
</dbReference>
<evidence type="ECO:0000256" key="1">
    <source>
        <dbReference type="ARBA" id="ARBA00004167"/>
    </source>
</evidence>
<dbReference type="GO" id="GO:0016020">
    <property type="term" value="C:membrane"/>
    <property type="evidence" value="ECO:0007669"/>
    <property type="project" value="UniProtKB-SubCell"/>
</dbReference>
<evidence type="ECO:0000256" key="11">
    <source>
        <dbReference type="SAM" id="Phobius"/>
    </source>
</evidence>
<feature type="signal peptide" evidence="12">
    <location>
        <begin position="1"/>
        <end position="26"/>
    </location>
</feature>
<feature type="compositionally biased region" description="Low complexity" evidence="10">
    <location>
        <begin position="91"/>
        <end position="103"/>
    </location>
</feature>
<dbReference type="InParanoid" id="A0A5E4G6D3"/>
<name>A0A5E4G6D3_PRUDU</name>
<keyword evidence="3 11" id="KW-0812">Transmembrane</keyword>
<evidence type="ECO:0000313" key="14">
    <source>
        <dbReference type="Proteomes" id="UP000327085"/>
    </source>
</evidence>
<dbReference type="SUPFAM" id="SSF52058">
    <property type="entry name" value="L domain-like"/>
    <property type="match status" value="1"/>
</dbReference>
<evidence type="ECO:0000256" key="9">
    <source>
        <dbReference type="ARBA" id="ARBA00023180"/>
    </source>
</evidence>
<keyword evidence="2" id="KW-0433">Leucine-rich repeat</keyword>